<dbReference type="SUPFAM" id="SSF55729">
    <property type="entry name" value="Acyl-CoA N-acyltransferases (Nat)"/>
    <property type="match status" value="1"/>
</dbReference>
<dbReference type="PANTHER" id="PTHR43441">
    <property type="entry name" value="RIBOSOMAL-PROTEIN-SERINE ACETYLTRANSFERASE"/>
    <property type="match status" value="1"/>
</dbReference>
<dbReference type="InterPro" id="IPR016181">
    <property type="entry name" value="Acyl_CoA_acyltransferase"/>
</dbReference>
<dbReference type="Pfam" id="PF13302">
    <property type="entry name" value="Acetyltransf_3"/>
    <property type="match status" value="1"/>
</dbReference>
<protein>
    <submittedName>
        <fullName evidence="2">RimJ/RimL family protein N-acetyltransferase</fullName>
    </submittedName>
</protein>
<organism evidence="2 3">
    <name type="scientific">Nonomuraea africana</name>
    <dbReference type="NCBI Taxonomy" id="46171"/>
    <lineage>
        <taxon>Bacteria</taxon>
        <taxon>Bacillati</taxon>
        <taxon>Actinomycetota</taxon>
        <taxon>Actinomycetes</taxon>
        <taxon>Streptosporangiales</taxon>
        <taxon>Streptosporangiaceae</taxon>
        <taxon>Nonomuraea</taxon>
    </lineage>
</organism>
<evidence type="ECO:0000313" key="3">
    <source>
        <dbReference type="Proteomes" id="UP000661607"/>
    </source>
</evidence>
<feature type="domain" description="N-acetyltransferase" evidence="1">
    <location>
        <begin position="1"/>
        <end position="148"/>
    </location>
</feature>
<evidence type="ECO:0000259" key="1">
    <source>
        <dbReference type="PROSITE" id="PS51186"/>
    </source>
</evidence>
<sequence>MRLREWTADDAEPVLRAFLAEDMRAQSAEPIRTRDDAVRWIEGWQGRGHAFAVELDGRVVGNVAVTGIDRHDNGWVSYWTTAEARGRGVAARATGLLAEWAFAERGLFRLELGHRTNNLASCKVALRAGFAAEGIERGKLVYDGVRHDVERHARLATD</sequence>
<proteinExistence type="predicted"/>
<accession>A0ABR9KSI4</accession>
<comment type="caution">
    <text evidence="2">The sequence shown here is derived from an EMBL/GenBank/DDBJ whole genome shotgun (WGS) entry which is preliminary data.</text>
</comment>
<dbReference type="EMBL" id="JADBEF010000001">
    <property type="protein sequence ID" value="MBE1564994.1"/>
    <property type="molecule type" value="Genomic_DNA"/>
</dbReference>
<dbReference type="InterPro" id="IPR051908">
    <property type="entry name" value="Ribosomal_N-acetyltransferase"/>
</dbReference>
<name>A0ABR9KSI4_9ACTN</name>
<dbReference type="Proteomes" id="UP000661607">
    <property type="component" value="Unassembled WGS sequence"/>
</dbReference>
<dbReference type="RefSeq" id="WP_318782296.1">
    <property type="nucleotide sequence ID" value="NZ_BAAASY010000018.1"/>
</dbReference>
<evidence type="ECO:0000313" key="2">
    <source>
        <dbReference type="EMBL" id="MBE1564994.1"/>
    </source>
</evidence>
<dbReference type="Gene3D" id="3.40.630.30">
    <property type="match status" value="1"/>
</dbReference>
<gene>
    <name evidence="2" type="ORF">H4W81_007773</name>
</gene>
<dbReference type="PANTHER" id="PTHR43441:SF10">
    <property type="entry name" value="ACETYLTRANSFERASE"/>
    <property type="match status" value="1"/>
</dbReference>
<dbReference type="InterPro" id="IPR000182">
    <property type="entry name" value="GNAT_dom"/>
</dbReference>
<keyword evidence="3" id="KW-1185">Reference proteome</keyword>
<reference evidence="2 3" key="1">
    <citation type="submission" date="2020-10" db="EMBL/GenBank/DDBJ databases">
        <title>Sequencing the genomes of 1000 actinobacteria strains.</title>
        <authorList>
            <person name="Klenk H.-P."/>
        </authorList>
    </citation>
    <scope>NUCLEOTIDE SEQUENCE [LARGE SCALE GENOMIC DNA]</scope>
    <source>
        <strain evidence="2 3">DSM 43748</strain>
    </source>
</reference>
<dbReference type="PROSITE" id="PS51186">
    <property type="entry name" value="GNAT"/>
    <property type="match status" value="1"/>
</dbReference>